<dbReference type="InterPro" id="IPR029060">
    <property type="entry name" value="PIN-like_dom_sf"/>
</dbReference>
<evidence type="ECO:0000313" key="3">
    <source>
        <dbReference type="Proteomes" id="UP000034543"/>
    </source>
</evidence>
<dbReference type="Gene3D" id="3.40.50.1010">
    <property type="entry name" value="5'-nuclease"/>
    <property type="match status" value="1"/>
</dbReference>
<comment type="caution">
    <text evidence="2">The sequence shown here is derived from an EMBL/GenBank/DDBJ whole genome shotgun (WGS) entry which is preliminary data.</text>
</comment>
<dbReference type="EMBL" id="LCFB01000012">
    <property type="protein sequence ID" value="KKS84913.1"/>
    <property type="molecule type" value="Genomic_DNA"/>
</dbReference>
<dbReference type="STRING" id="1618436.UV59_C0012G0006"/>
<dbReference type="PANTHER" id="PTHR36173:SF2">
    <property type="entry name" value="RIBONUCLEASE VAPC16"/>
    <property type="match status" value="1"/>
</dbReference>
<accession>A0A0G1FDH2</accession>
<feature type="domain" description="PIN" evidence="1">
    <location>
        <begin position="7"/>
        <end position="121"/>
    </location>
</feature>
<dbReference type="PATRIC" id="fig|1618436.3.peg.642"/>
<dbReference type="PANTHER" id="PTHR36173">
    <property type="entry name" value="RIBONUCLEASE VAPC16-RELATED"/>
    <property type="match status" value="1"/>
</dbReference>
<dbReference type="SUPFAM" id="SSF88723">
    <property type="entry name" value="PIN domain-like"/>
    <property type="match status" value="1"/>
</dbReference>
<gene>
    <name evidence="2" type="ORF">UV59_C0012G0006</name>
</gene>
<dbReference type="Proteomes" id="UP000034543">
    <property type="component" value="Unassembled WGS sequence"/>
</dbReference>
<reference evidence="2 3" key="1">
    <citation type="journal article" date="2015" name="Nature">
        <title>rRNA introns, odd ribosomes, and small enigmatic genomes across a large radiation of phyla.</title>
        <authorList>
            <person name="Brown C.T."/>
            <person name="Hug L.A."/>
            <person name="Thomas B.C."/>
            <person name="Sharon I."/>
            <person name="Castelle C.J."/>
            <person name="Singh A."/>
            <person name="Wilkins M.J."/>
            <person name="Williams K.H."/>
            <person name="Banfield J.F."/>
        </authorList>
    </citation>
    <scope>NUCLEOTIDE SEQUENCE [LARGE SCALE GENOMIC DNA]</scope>
</reference>
<dbReference type="Pfam" id="PF01850">
    <property type="entry name" value="PIN"/>
    <property type="match status" value="1"/>
</dbReference>
<dbReference type="InterPro" id="IPR041705">
    <property type="entry name" value="PIN_Sll0205"/>
</dbReference>
<proteinExistence type="predicted"/>
<dbReference type="InterPro" id="IPR052919">
    <property type="entry name" value="TA_system_RNase"/>
</dbReference>
<name>A0A0G1FDH2_9BACT</name>
<protein>
    <recommendedName>
        <fullName evidence="1">PIN domain-containing protein</fullName>
    </recommendedName>
</protein>
<dbReference type="CDD" id="cd09872">
    <property type="entry name" value="PIN_Sll0205-like"/>
    <property type="match status" value="1"/>
</dbReference>
<dbReference type="AlphaFoldDB" id="A0A0G1FDH2"/>
<dbReference type="InterPro" id="IPR002716">
    <property type="entry name" value="PIN_dom"/>
</dbReference>
<evidence type="ECO:0000259" key="1">
    <source>
        <dbReference type="Pfam" id="PF01850"/>
    </source>
</evidence>
<organism evidence="2 3">
    <name type="scientific">Candidatus Gottesmanbacteria bacterium GW2011_GWA1_43_11</name>
    <dbReference type="NCBI Taxonomy" id="1618436"/>
    <lineage>
        <taxon>Bacteria</taxon>
        <taxon>Candidatus Gottesmaniibacteriota</taxon>
    </lineage>
</organism>
<sequence length="123" mass="14540">MVKSKRYLLDTHIFIWWLSDDPRLSTSYRKILTQGENTVYLSIASIWEMYLKQESGKLKFPKELEKIIGKTGFVLLPISFTHLSRLSQLPKLHKDPFDRILIAQAQVEKLVFITDDKKIRQYL</sequence>
<evidence type="ECO:0000313" key="2">
    <source>
        <dbReference type="EMBL" id="KKS84913.1"/>
    </source>
</evidence>